<keyword evidence="1" id="KW-0812">Transmembrane</keyword>
<accession>A0ABW6GRC7</accession>
<keyword evidence="1" id="KW-1133">Transmembrane helix</keyword>
<dbReference type="Proteomes" id="UP001599542">
    <property type="component" value="Unassembled WGS sequence"/>
</dbReference>
<reference evidence="2 3" key="1">
    <citation type="submission" date="2024-09" db="EMBL/GenBank/DDBJ databases">
        <title>The Natural Products Discovery Center: Release of the First 8490 Sequenced Strains for Exploring Actinobacteria Biosynthetic Diversity.</title>
        <authorList>
            <person name="Kalkreuter E."/>
            <person name="Kautsar S.A."/>
            <person name="Yang D."/>
            <person name="Bader C.D."/>
            <person name="Teijaro C.N."/>
            <person name="Fluegel L."/>
            <person name="Davis C.M."/>
            <person name="Simpson J.R."/>
            <person name="Lauterbach L."/>
            <person name="Steele A.D."/>
            <person name="Gui C."/>
            <person name="Meng S."/>
            <person name="Li G."/>
            <person name="Viehrig K."/>
            <person name="Ye F."/>
            <person name="Su P."/>
            <person name="Kiefer A.F."/>
            <person name="Nichols A."/>
            <person name="Cepeda A.J."/>
            <person name="Yan W."/>
            <person name="Fan B."/>
            <person name="Jiang Y."/>
            <person name="Adhikari A."/>
            <person name="Zheng C.-J."/>
            <person name="Schuster L."/>
            <person name="Cowan T.M."/>
            <person name="Smanski M.J."/>
            <person name="Chevrette M.G."/>
            <person name="De Carvalho L.P.S."/>
            <person name="Shen B."/>
        </authorList>
    </citation>
    <scope>NUCLEOTIDE SEQUENCE [LARGE SCALE GENOMIC DNA]</scope>
    <source>
        <strain evidence="2 3">NPDC058753</strain>
    </source>
</reference>
<sequence>MSAIWWAIPAALAWIALHRINRELARTVALAATAVMWTATALAIAVTRS</sequence>
<gene>
    <name evidence="2" type="ORF">ACFW6T_25325</name>
</gene>
<organism evidence="2 3">
    <name type="scientific">Kitasatospora phosalacinea</name>
    <dbReference type="NCBI Taxonomy" id="2065"/>
    <lineage>
        <taxon>Bacteria</taxon>
        <taxon>Bacillati</taxon>
        <taxon>Actinomycetota</taxon>
        <taxon>Actinomycetes</taxon>
        <taxon>Kitasatosporales</taxon>
        <taxon>Streptomycetaceae</taxon>
        <taxon>Kitasatospora</taxon>
    </lineage>
</organism>
<evidence type="ECO:0000313" key="3">
    <source>
        <dbReference type="Proteomes" id="UP001599542"/>
    </source>
</evidence>
<dbReference type="RefSeq" id="WP_380329363.1">
    <property type="nucleotide sequence ID" value="NZ_JBHYPW010000056.1"/>
</dbReference>
<proteinExistence type="predicted"/>
<feature type="transmembrane region" description="Helical" evidence="1">
    <location>
        <begin position="29"/>
        <end position="47"/>
    </location>
</feature>
<name>A0ABW6GRC7_9ACTN</name>
<comment type="caution">
    <text evidence="2">The sequence shown here is derived from an EMBL/GenBank/DDBJ whole genome shotgun (WGS) entry which is preliminary data.</text>
</comment>
<evidence type="ECO:0000313" key="2">
    <source>
        <dbReference type="EMBL" id="MFE1355317.1"/>
    </source>
</evidence>
<keyword evidence="3" id="KW-1185">Reference proteome</keyword>
<protein>
    <submittedName>
        <fullName evidence="2">Uncharacterized protein</fullName>
    </submittedName>
</protein>
<dbReference type="EMBL" id="JBHYPX010000058">
    <property type="protein sequence ID" value="MFE1355317.1"/>
    <property type="molecule type" value="Genomic_DNA"/>
</dbReference>
<evidence type="ECO:0000256" key="1">
    <source>
        <dbReference type="SAM" id="Phobius"/>
    </source>
</evidence>
<keyword evidence="1" id="KW-0472">Membrane</keyword>